<evidence type="ECO:0000313" key="5">
    <source>
        <dbReference type="Proteomes" id="UP000019132"/>
    </source>
</evidence>
<evidence type="ECO:0000313" key="4">
    <source>
        <dbReference type="EnsemblProtists" id="PYU1_T005070"/>
    </source>
</evidence>
<reference evidence="5" key="1">
    <citation type="journal article" date="2010" name="Genome Biol.">
        <title>Genome sequence of the necrotrophic plant pathogen Pythium ultimum reveals original pathogenicity mechanisms and effector repertoire.</title>
        <authorList>
            <person name="Levesque C.A."/>
            <person name="Brouwer H."/>
            <person name="Cano L."/>
            <person name="Hamilton J.P."/>
            <person name="Holt C."/>
            <person name="Huitema E."/>
            <person name="Raffaele S."/>
            <person name="Robideau G.P."/>
            <person name="Thines M."/>
            <person name="Win J."/>
            <person name="Zerillo M.M."/>
            <person name="Beakes G.W."/>
            <person name="Boore J.L."/>
            <person name="Busam D."/>
            <person name="Dumas B."/>
            <person name="Ferriera S."/>
            <person name="Fuerstenberg S.I."/>
            <person name="Gachon C.M."/>
            <person name="Gaulin E."/>
            <person name="Govers F."/>
            <person name="Grenville-Briggs L."/>
            <person name="Horner N."/>
            <person name="Hostetler J."/>
            <person name="Jiang R.H."/>
            <person name="Johnson J."/>
            <person name="Krajaejun T."/>
            <person name="Lin H."/>
            <person name="Meijer H.J."/>
            <person name="Moore B."/>
            <person name="Morris P."/>
            <person name="Phuntmart V."/>
            <person name="Puiu D."/>
            <person name="Shetty J."/>
            <person name="Stajich J.E."/>
            <person name="Tripathy S."/>
            <person name="Wawra S."/>
            <person name="van West P."/>
            <person name="Whitty B.R."/>
            <person name="Coutinho P.M."/>
            <person name="Henrissat B."/>
            <person name="Martin F."/>
            <person name="Thomas P.D."/>
            <person name="Tyler B.M."/>
            <person name="De Vries R.P."/>
            <person name="Kamoun S."/>
            <person name="Yandell M."/>
            <person name="Tisserat N."/>
            <person name="Buell C.R."/>
        </authorList>
    </citation>
    <scope>NUCLEOTIDE SEQUENCE</scope>
    <source>
        <strain evidence="5">DAOM:BR144</strain>
    </source>
</reference>
<evidence type="ECO:0000256" key="2">
    <source>
        <dbReference type="SAM" id="Phobius"/>
    </source>
</evidence>
<dbReference type="InterPro" id="IPR016288">
    <property type="entry name" value="Beta_cellobiohydrolase"/>
</dbReference>
<dbReference type="VEuPathDB" id="FungiDB:PYU1_G005059"/>
<keyword evidence="2" id="KW-0812">Transmembrane</keyword>
<keyword evidence="5" id="KW-1185">Reference proteome</keyword>
<dbReference type="PRINTS" id="PR00733">
    <property type="entry name" value="GLHYDRLASE6"/>
</dbReference>
<evidence type="ECO:0000256" key="3">
    <source>
        <dbReference type="SAM" id="SignalP"/>
    </source>
</evidence>
<sequence length="639" mass="68349">MLSSFCHALLASAALIAASCVAQDAAAQEAPLCSLPSVSYANAKQNYPNSAFAISELEKYTIATWYSDRNDYYMETATQLVTTCSESTRLSLVVYGLPNKDCEAGSSQTGSIVQNSDAYTQFLSTLIGIINDRKVLYVLEPDAIGLLAKEGGCGAHAKYQENLQIAIAMLSANPNAEIYLDVGYWTLQYPESAARVSQIVKDLAVFGRVKGITLNASNYRSNAEISQLCSSFQQTIGSDEYRCIVDTSRNFKAPTTTEWCNSRSAGIGHPPTSDTRFSNLDYFMWIKPPGESDGKCDTESHTADALPGPAPGQFFDESFQLLWNQGYFVNELGMRTIGGDQTPIHPTKTPVSEVPDSIAELPTLSSTMTPSISVALQNKPQEEISDSLIDAPVPDELLSPIPVDPSIKTTVDEMLPRDPDSSTVTIESSVDVVAVTPCPSRPSAPFDDEILESLRLSHEQVAGFVKSNEVEFAPTELLSFDNEEKLYEDDVESIAAPLSDPLAGQDETGFVENGSSSMDALDLINFVKRLDAPRGSSSGSSDGNEVKALSAERLPPSLGSSNALGGQEFEASTSSGTKGGGSRTEILASIGVLGVICILAVAAAAIKMKRRRDALMEARLSTPDMSVTHITPASSVSIA</sequence>
<organism evidence="4 5">
    <name type="scientific">Globisporangium ultimum (strain ATCC 200006 / CBS 805.95 / DAOM BR144)</name>
    <name type="common">Pythium ultimum</name>
    <dbReference type="NCBI Taxonomy" id="431595"/>
    <lineage>
        <taxon>Eukaryota</taxon>
        <taxon>Sar</taxon>
        <taxon>Stramenopiles</taxon>
        <taxon>Oomycota</taxon>
        <taxon>Peronosporomycetes</taxon>
        <taxon>Pythiales</taxon>
        <taxon>Pythiaceae</taxon>
        <taxon>Globisporangium</taxon>
    </lineage>
</organism>
<reference evidence="4" key="3">
    <citation type="submission" date="2015-02" db="UniProtKB">
        <authorList>
            <consortium name="EnsemblProtists"/>
        </authorList>
    </citation>
    <scope>IDENTIFICATION</scope>
    <source>
        <strain evidence="4">DAOM BR144</strain>
    </source>
</reference>
<dbReference type="InterPro" id="IPR036434">
    <property type="entry name" value="Beta_cellobiohydrolase_sf"/>
</dbReference>
<dbReference type="OMA" id="KYTIATW"/>
<keyword evidence="2" id="KW-0472">Membrane</keyword>
<dbReference type="eggNOG" id="ENOG502QWHE">
    <property type="taxonomic scope" value="Eukaryota"/>
</dbReference>
<accession>K3WJC8</accession>
<evidence type="ECO:0008006" key="6">
    <source>
        <dbReference type="Google" id="ProtNLM"/>
    </source>
</evidence>
<keyword evidence="3" id="KW-0732">Signal</keyword>
<dbReference type="GO" id="GO:0004553">
    <property type="term" value="F:hydrolase activity, hydrolyzing O-glycosyl compounds"/>
    <property type="evidence" value="ECO:0007669"/>
    <property type="project" value="InterPro"/>
</dbReference>
<name>K3WJC8_GLOUD</name>
<dbReference type="Gene3D" id="3.20.20.40">
    <property type="entry name" value="1, 4-beta cellobiohydrolase"/>
    <property type="match status" value="1"/>
</dbReference>
<dbReference type="HOGENOM" id="CLU_428673_0_0_1"/>
<dbReference type="Proteomes" id="UP000019132">
    <property type="component" value="Unassembled WGS sequence"/>
</dbReference>
<dbReference type="EnsemblProtists" id="PYU1_T005070">
    <property type="protein sequence ID" value="PYU1_T005070"/>
    <property type="gene ID" value="PYU1_G005059"/>
</dbReference>
<evidence type="ECO:0000256" key="1">
    <source>
        <dbReference type="SAM" id="MobiDB-lite"/>
    </source>
</evidence>
<dbReference type="Pfam" id="PF01341">
    <property type="entry name" value="Glyco_hydro_6"/>
    <property type="match status" value="1"/>
</dbReference>
<dbReference type="GO" id="GO:0030245">
    <property type="term" value="P:cellulose catabolic process"/>
    <property type="evidence" value="ECO:0007669"/>
    <property type="project" value="InterPro"/>
</dbReference>
<feature type="signal peptide" evidence="3">
    <location>
        <begin position="1"/>
        <end position="27"/>
    </location>
</feature>
<protein>
    <recommendedName>
        <fullName evidence="6">Glycoside hydrolase</fullName>
    </recommendedName>
</protein>
<feature type="region of interest" description="Disordered" evidence="1">
    <location>
        <begin position="555"/>
        <end position="581"/>
    </location>
</feature>
<feature type="chain" id="PRO_5025358738" description="Glycoside hydrolase" evidence="3">
    <location>
        <begin position="28"/>
        <end position="639"/>
    </location>
</feature>
<dbReference type="PANTHER" id="PTHR34876:SF4">
    <property type="entry name" value="1,4-BETA-D-GLUCAN CELLOBIOHYDROLASE C-RELATED"/>
    <property type="match status" value="1"/>
</dbReference>
<dbReference type="EMBL" id="GL376564">
    <property type="status" value="NOT_ANNOTATED_CDS"/>
    <property type="molecule type" value="Genomic_DNA"/>
</dbReference>
<dbReference type="STRING" id="431595.K3WJC8"/>
<dbReference type="PANTHER" id="PTHR34876">
    <property type="match status" value="1"/>
</dbReference>
<dbReference type="AlphaFoldDB" id="K3WJC8"/>
<reference evidence="5" key="2">
    <citation type="submission" date="2010-04" db="EMBL/GenBank/DDBJ databases">
        <authorList>
            <person name="Buell R."/>
            <person name="Hamilton J."/>
            <person name="Hostetler J."/>
        </authorList>
    </citation>
    <scope>NUCLEOTIDE SEQUENCE [LARGE SCALE GENOMIC DNA]</scope>
    <source>
        <strain evidence="5">DAOM:BR144</strain>
    </source>
</reference>
<keyword evidence="2" id="KW-1133">Transmembrane helix</keyword>
<proteinExistence type="predicted"/>
<feature type="transmembrane region" description="Helical" evidence="2">
    <location>
        <begin position="586"/>
        <end position="606"/>
    </location>
</feature>
<dbReference type="InParanoid" id="K3WJC8"/>
<dbReference type="SUPFAM" id="SSF51989">
    <property type="entry name" value="Glycosyl hydrolases family 6, cellulases"/>
    <property type="match status" value="1"/>
</dbReference>